<keyword evidence="6 10" id="KW-0472">Membrane</keyword>
<feature type="disulfide bond" evidence="9">
    <location>
        <begin position="480"/>
        <end position="490"/>
    </location>
</feature>
<evidence type="ECO:0000256" key="7">
    <source>
        <dbReference type="ARBA" id="ARBA00023157"/>
    </source>
</evidence>
<evidence type="ECO:0000256" key="1">
    <source>
        <dbReference type="ARBA" id="ARBA00004167"/>
    </source>
</evidence>
<feature type="disulfide bond" evidence="9">
    <location>
        <begin position="109"/>
        <end position="119"/>
    </location>
</feature>
<evidence type="ECO:0000256" key="2">
    <source>
        <dbReference type="ARBA" id="ARBA00022692"/>
    </source>
</evidence>
<dbReference type="SUPFAM" id="SSF56487">
    <property type="entry name" value="SRCR-like"/>
    <property type="match status" value="4"/>
</dbReference>
<feature type="signal peptide" evidence="11">
    <location>
        <begin position="1"/>
        <end position="25"/>
    </location>
</feature>
<feature type="domain" description="SRCR" evidence="12">
    <location>
        <begin position="283"/>
        <end position="399"/>
    </location>
</feature>
<feature type="transmembrane region" description="Helical" evidence="10">
    <location>
        <begin position="688"/>
        <end position="710"/>
    </location>
</feature>
<keyword evidence="4" id="KW-0677">Repeat</keyword>
<dbReference type="InterPro" id="IPR036772">
    <property type="entry name" value="SRCR-like_dom_sf"/>
</dbReference>
<dbReference type="InParanoid" id="A0A1X7UTV6"/>
<dbReference type="EnsemblMetazoa" id="Aqu2.1.31101_001">
    <property type="protein sequence ID" value="Aqu2.1.31101_001"/>
    <property type="gene ID" value="Aqu2.1.31101"/>
</dbReference>
<dbReference type="PROSITE" id="PS00420">
    <property type="entry name" value="SRCR_1"/>
    <property type="match status" value="1"/>
</dbReference>
<feature type="disulfide bond" evidence="9">
    <location>
        <begin position="590"/>
        <end position="600"/>
    </location>
</feature>
<reference evidence="13" key="1">
    <citation type="submission" date="2017-05" db="UniProtKB">
        <authorList>
            <consortium name="EnsemblMetazoa"/>
        </authorList>
    </citation>
    <scope>IDENTIFICATION</scope>
</reference>
<feature type="domain" description="SRCR" evidence="12">
    <location>
        <begin position="32"/>
        <end position="148"/>
    </location>
</feature>
<keyword evidence="3 11" id="KW-0732">Signal</keyword>
<feature type="disulfide bond" evidence="9">
    <location>
        <begin position="232"/>
        <end position="242"/>
    </location>
</feature>
<evidence type="ECO:0000259" key="12">
    <source>
        <dbReference type="PROSITE" id="PS50287"/>
    </source>
</evidence>
<protein>
    <recommendedName>
        <fullName evidence="12">SRCR domain-containing protein</fullName>
    </recommendedName>
</protein>
<keyword evidence="8" id="KW-0325">Glycoprotein</keyword>
<feature type="domain" description="SRCR" evidence="12">
    <location>
        <begin position="159"/>
        <end position="268"/>
    </location>
</feature>
<evidence type="ECO:0000256" key="10">
    <source>
        <dbReference type="SAM" id="Phobius"/>
    </source>
</evidence>
<feature type="chain" id="PRO_5012824143" description="SRCR domain-containing protein" evidence="11">
    <location>
        <begin position="26"/>
        <end position="908"/>
    </location>
</feature>
<name>A0A1X7UTV6_AMPQE</name>
<accession>A0A1X7UTV6</accession>
<dbReference type="PROSITE" id="PS50287">
    <property type="entry name" value="SRCR_2"/>
    <property type="match status" value="5"/>
</dbReference>
<dbReference type="InterPro" id="IPR001190">
    <property type="entry name" value="SRCR"/>
</dbReference>
<dbReference type="PRINTS" id="PR00258">
    <property type="entry name" value="SPERACTRCPTR"/>
</dbReference>
<evidence type="ECO:0000256" key="9">
    <source>
        <dbReference type="PROSITE-ProRule" id="PRU00196"/>
    </source>
</evidence>
<dbReference type="PANTHER" id="PTHR19331:SF465">
    <property type="entry name" value="EGG PEPTIDE SPERACT RECEPTOR"/>
    <property type="match status" value="1"/>
</dbReference>
<feature type="transmembrane region" description="Helical" evidence="10">
    <location>
        <begin position="801"/>
        <end position="821"/>
    </location>
</feature>
<organism evidence="13">
    <name type="scientific">Amphimedon queenslandica</name>
    <name type="common">Sponge</name>
    <dbReference type="NCBI Taxonomy" id="400682"/>
    <lineage>
        <taxon>Eukaryota</taxon>
        <taxon>Metazoa</taxon>
        <taxon>Porifera</taxon>
        <taxon>Demospongiae</taxon>
        <taxon>Heteroscleromorpha</taxon>
        <taxon>Haplosclerida</taxon>
        <taxon>Niphatidae</taxon>
        <taxon>Amphimedon</taxon>
    </lineage>
</organism>
<feature type="domain" description="SRCR" evidence="12">
    <location>
        <begin position="519"/>
        <end position="623"/>
    </location>
</feature>
<dbReference type="AlphaFoldDB" id="A0A1X7UTV6"/>
<dbReference type="PANTHER" id="PTHR19331">
    <property type="entry name" value="SCAVENGER RECEPTOR DOMAIN-CONTAINING"/>
    <property type="match status" value="1"/>
</dbReference>
<dbReference type="FunFam" id="3.10.250.10:FF:000016">
    <property type="entry name" value="Scavenger receptor cysteine-rich protein type 12"/>
    <property type="match status" value="2"/>
</dbReference>
<evidence type="ECO:0000256" key="11">
    <source>
        <dbReference type="SAM" id="SignalP"/>
    </source>
</evidence>
<keyword evidence="5 10" id="KW-1133">Transmembrane helix</keyword>
<evidence type="ECO:0000256" key="5">
    <source>
        <dbReference type="ARBA" id="ARBA00022989"/>
    </source>
</evidence>
<proteinExistence type="predicted"/>
<sequence>MQRAMKNLLLIPEVVLIAFLSLTEGSCNFEDIRLYDNGEANETKGMLQICDGVKWTAVCDYQWRQEYSVALCNDLGHTNPTPLTVSNNGSWSTISYVAKYTLSSSTPTCYNNNNTIVNCLTNSSSYVTSYYAHYYCNTARDTLYIQCDFDMGTCTSGSIRLYNNRTSSSNSLSGMLQICDNNGRWTAVCGYRWRCSTSKVACKQLGYTGNNVQYKIGSGPWPIFGFGPYSSCSSSYSNLNFCNRYSSFYRQTARYCNPLSTTVYLTCDTTAPKNESCAENYKTRLVNGKDTETSIEGRVEICYRNAWTPFCKYVYGYYSGYYYYYYNSAQIGALLCNSLDDSRVATNLSVLYRDSRFGVSTGIESIAYMRCPGNGLRYCSFTQNFYSCTCPASLGLKCYYRTDCNEGEIRLVNGTIDREGRLEICTNGVWGGFCSSNFRKSAAHVACKQAGYGDVKGAIIYTNGEFGVGDGPVIYGNVECFGHENYIADCSKVVAPNFNCYSYAGVGLLCRDNCSEGSIRLTGGKHSYEGYVEACIDGVWTLVSANGWDDADARVVCKQLKAYGTSAGEAVDNSPYTRSNKAIRFSNVYCIGNEDMLEDCRHHTIELDDGKSYNGPVAAVDCKVTISITNTATLPTQTSTPQTSKARSLKTEDAILGSGVGLLILAIFILVIGILIDAVTILICGSVMTATMVTSGFYPLLLLLLLYGWITLYDKGFKCVVFITRPFHHCMARFWSMSGIEPSFTHSIASIYILCFTQLAATSFKILSFTPKNEMFGINTTKFYYDRKQDYFKDVHGATGFFAIIVLLFLILLPTLCILFYRFKWFHKLLDCLHLRKQLLISLGDVFTGPYKNGTENTYDYRFMAGLYLLKEVGVVFRWSHRLGYFVVIKYDPLAILLNVTHIMTSHC</sequence>
<dbReference type="GO" id="GO:0016020">
    <property type="term" value="C:membrane"/>
    <property type="evidence" value="ECO:0007669"/>
    <property type="project" value="UniProtKB-SubCell"/>
</dbReference>
<evidence type="ECO:0000313" key="13">
    <source>
        <dbReference type="EnsemblMetazoa" id="Aqu2.1.31101_001"/>
    </source>
</evidence>
<dbReference type="SMART" id="SM00202">
    <property type="entry name" value="SR"/>
    <property type="match status" value="4"/>
</dbReference>
<evidence type="ECO:0000256" key="3">
    <source>
        <dbReference type="ARBA" id="ARBA00022729"/>
    </source>
</evidence>
<feature type="transmembrane region" description="Helical" evidence="10">
    <location>
        <begin position="654"/>
        <end position="676"/>
    </location>
</feature>
<dbReference type="Pfam" id="PF00530">
    <property type="entry name" value="SRCR"/>
    <property type="match status" value="3"/>
</dbReference>
<evidence type="ECO:0000256" key="4">
    <source>
        <dbReference type="ARBA" id="ARBA00022737"/>
    </source>
</evidence>
<comment type="caution">
    <text evidence="9">Lacks conserved residue(s) required for the propagation of feature annotation.</text>
</comment>
<dbReference type="Gene3D" id="3.10.250.10">
    <property type="entry name" value="SRCR-like domain"/>
    <property type="match status" value="5"/>
</dbReference>
<feature type="domain" description="SRCR" evidence="12">
    <location>
        <begin position="409"/>
        <end position="511"/>
    </location>
</feature>
<evidence type="ECO:0000256" key="8">
    <source>
        <dbReference type="ARBA" id="ARBA00023180"/>
    </source>
</evidence>
<keyword evidence="7 9" id="KW-1015">Disulfide bond</keyword>
<keyword evidence="2 10" id="KW-0812">Transmembrane</keyword>
<comment type="subcellular location">
    <subcellularLocation>
        <location evidence="1">Membrane</location>
        <topology evidence="1">Single-pass membrane protein</topology>
    </subcellularLocation>
</comment>
<dbReference type="OrthoDB" id="9925505at2759"/>
<evidence type="ECO:0000256" key="6">
    <source>
        <dbReference type="ARBA" id="ARBA00023136"/>
    </source>
</evidence>